<dbReference type="OrthoDB" id="3162439at2759"/>
<organism evidence="3 4">
    <name type="scientific">Wickerhamomyces pijperi</name>
    <name type="common">Yeast</name>
    <name type="synonym">Pichia pijperi</name>
    <dbReference type="NCBI Taxonomy" id="599730"/>
    <lineage>
        <taxon>Eukaryota</taxon>
        <taxon>Fungi</taxon>
        <taxon>Dikarya</taxon>
        <taxon>Ascomycota</taxon>
        <taxon>Saccharomycotina</taxon>
        <taxon>Saccharomycetes</taxon>
        <taxon>Phaffomycetales</taxon>
        <taxon>Wickerhamomycetaceae</taxon>
        <taxon>Wickerhamomyces</taxon>
    </lineage>
</organism>
<dbReference type="EMBL" id="JAEUBG010004227">
    <property type="protein sequence ID" value="KAH3681748.1"/>
    <property type="molecule type" value="Genomic_DNA"/>
</dbReference>
<comment type="caution">
    <text evidence="3">The sequence shown here is derived from an EMBL/GenBank/DDBJ whole genome shotgun (WGS) entry which is preliminary data.</text>
</comment>
<reference evidence="3" key="1">
    <citation type="journal article" date="2021" name="Open Biol.">
        <title>Shared evolutionary footprints suggest mitochondrial oxidative damage underlies multiple complex I losses in fungi.</title>
        <authorList>
            <person name="Schikora-Tamarit M.A."/>
            <person name="Marcet-Houben M."/>
            <person name="Nosek J."/>
            <person name="Gabaldon T."/>
        </authorList>
    </citation>
    <scope>NUCLEOTIDE SEQUENCE</scope>
    <source>
        <strain evidence="3">CBS2887</strain>
    </source>
</reference>
<keyword evidence="4" id="KW-1185">Reference proteome</keyword>
<protein>
    <recommendedName>
        <fullName evidence="2">T6SS Phospholipase effector Tle1-like catalytic domain-containing protein</fullName>
    </recommendedName>
</protein>
<evidence type="ECO:0000313" key="4">
    <source>
        <dbReference type="Proteomes" id="UP000774326"/>
    </source>
</evidence>
<feature type="compositionally biased region" description="Polar residues" evidence="1">
    <location>
        <begin position="269"/>
        <end position="284"/>
    </location>
</feature>
<gene>
    <name evidence="3" type="ORF">WICPIJ_007288</name>
</gene>
<reference evidence="3" key="2">
    <citation type="submission" date="2021-01" db="EMBL/GenBank/DDBJ databases">
        <authorList>
            <person name="Schikora-Tamarit M.A."/>
        </authorList>
    </citation>
    <scope>NUCLEOTIDE SEQUENCE</scope>
    <source>
        <strain evidence="3">CBS2887</strain>
    </source>
</reference>
<name>A0A9P8Q076_WICPI</name>
<dbReference type="PANTHER" id="PTHR33840">
    <property type="match status" value="1"/>
</dbReference>
<dbReference type="PANTHER" id="PTHR33840:SF2">
    <property type="entry name" value="TLE1 PHOSPHOLIPASE DOMAIN-CONTAINING PROTEIN"/>
    <property type="match status" value="1"/>
</dbReference>
<feature type="region of interest" description="Disordered" evidence="1">
    <location>
        <begin position="257"/>
        <end position="287"/>
    </location>
</feature>
<evidence type="ECO:0000259" key="2">
    <source>
        <dbReference type="Pfam" id="PF09994"/>
    </source>
</evidence>
<proteinExistence type="predicted"/>
<dbReference type="Proteomes" id="UP000774326">
    <property type="component" value="Unassembled WGS sequence"/>
</dbReference>
<sequence length="673" mass="76783">MKNIIICLDGTDSKFGPAPYTNLLKLFRLLDKNDSEKQVCYYQSGIGTSMSTESGSPSGGVVETFLNLVDSLIAFSLDQHVIEAYRFLIKFYSPGDLIYIYGFSRGAFSARVLSSMIERIGLLHQGLEELAPSAWRIYCAWEFAMQPSQPDYTTTLIEEFRSTFSRKEVPTIRLLGLFDCVNSVGFIRDRLFPFTSKLTHIDQIRHAVSLDERRCKYKQSLIYPHSYKTHLFSLKSTPIPNSIESSMATTLVNASETSTKPTTIAPPSDTYNSNSVADSGTPISNEPGKLQEVKKIIKDIESRLSQLRPEQGRSDSSLGKKFFARYRFSDSACSLSTELDKTKLIEGDFQEQWFPGNHSDIGAGWFPDVNGQFISNVPLRWMLSESIKLGVIFDKPQLVAFGTRYTSLDSFLSCRHDYLSLKDGGLTHILTEKERTEILQMSTDSKYRNCKSSTRPYFRSLSVPKNNSFEEMFNNGVPLQSLKKYQWHSTAEGSEVAIFKSIDERNQQSPSSDPRKITILDSSLTDIAKLFQFWKQPPKEPIMGFDGRGGLSLVYVILFWFLELIPFGSKVEDPSGEWKYVYIPNLGRSRSLPNYSTMHWSTLWRMRYCKGYKPDNLPSYVVDLLQGKEVATENELIRLSAETLQKNLIKWKDEDWLKVPDELKDVMETYNYI</sequence>
<evidence type="ECO:0000313" key="3">
    <source>
        <dbReference type="EMBL" id="KAH3681748.1"/>
    </source>
</evidence>
<dbReference type="AlphaFoldDB" id="A0A9P8Q076"/>
<dbReference type="Pfam" id="PF09994">
    <property type="entry name" value="T6SS_Tle1-like_cat"/>
    <property type="match status" value="1"/>
</dbReference>
<feature type="domain" description="T6SS Phospholipase effector Tle1-like catalytic" evidence="2">
    <location>
        <begin position="2"/>
        <end position="385"/>
    </location>
</feature>
<dbReference type="InterPro" id="IPR018712">
    <property type="entry name" value="Tle1-like_cat"/>
</dbReference>
<accession>A0A9P8Q076</accession>
<evidence type="ECO:0000256" key="1">
    <source>
        <dbReference type="SAM" id="MobiDB-lite"/>
    </source>
</evidence>